<accession>A0A0A9BR49</accession>
<name>A0A0A9BR49_ARUDO</name>
<sequence>MLPPFANCCGNVVFRIPKTVGVKFNFMSDYIA</sequence>
<dbReference type="EMBL" id="GBRH01236093">
    <property type="protein sequence ID" value="JAD61802.1"/>
    <property type="molecule type" value="Transcribed_RNA"/>
</dbReference>
<reference evidence="1" key="2">
    <citation type="journal article" date="2015" name="Data Brief">
        <title>Shoot transcriptome of the giant reed, Arundo donax.</title>
        <authorList>
            <person name="Barrero R.A."/>
            <person name="Guerrero F.D."/>
            <person name="Moolhuijzen P."/>
            <person name="Goolsby J.A."/>
            <person name="Tidwell J."/>
            <person name="Bellgard S.E."/>
            <person name="Bellgard M.I."/>
        </authorList>
    </citation>
    <scope>NUCLEOTIDE SEQUENCE</scope>
    <source>
        <tissue evidence="1">Shoot tissue taken approximately 20 cm above the soil surface</tissue>
    </source>
</reference>
<protein>
    <submittedName>
        <fullName evidence="1">Uncharacterized protein</fullName>
    </submittedName>
</protein>
<dbReference type="AlphaFoldDB" id="A0A0A9BR49"/>
<organism evidence="1">
    <name type="scientific">Arundo donax</name>
    <name type="common">Giant reed</name>
    <name type="synonym">Donax arundinaceus</name>
    <dbReference type="NCBI Taxonomy" id="35708"/>
    <lineage>
        <taxon>Eukaryota</taxon>
        <taxon>Viridiplantae</taxon>
        <taxon>Streptophyta</taxon>
        <taxon>Embryophyta</taxon>
        <taxon>Tracheophyta</taxon>
        <taxon>Spermatophyta</taxon>
        <taxon>Magnoliopsida</taxon>
        <taxon>Liliopsida</taxon>
        <taxon>Poales</taxon>
        <taxon>Poaceae</taxon>
        <taxon>PACMAD clade</taxon>
        <taxon>Arundinoideae</taxon>
        <taxon>Arundineae</taxon>
        <taxon>Arundo</taxon>
    </lineage>
</organism>
<evidence type="ECO:0000313" key="1">
    <source>
        <dbReference type="EMBL" id="JAD61802.1"/>
    </source>
</evidence>
<proteinExistence type="predicted"/>
<reference evidence="1" key="1">
    <citation type="submission" date="2014-09" db="EMBL/GenBank/DDBJ databases">
        <authorList>
            <person name="Magalhaes I.L.F."/>
            <person name="Oliveira U."/>
            <person name="Santos F.R."/>
            <person name="Vidigal T.H.D.A."/>
            <person name="Brescovit A.D."/>
            <person name="Santos A.J."/>
        </authorList>
    </citation>
    <scope>NUCLEOTIDE SEQUENCE</scope>
    <source>
        <tissue evidence="1">Shoot tissue taken approximately 20 cm above the soil surface</tissue>
    </source>
</reference>